<feature type="compositionally biased region" description="Polar residues" evidence="1">
    <location>
        <begin position="650"/>
        <end position="667"/>
    </location>
</feature>
<feature type="compositionally biased region" description="Basic and acidic residues" evidence="1">
    <location>
        <begin position="736"/>
        <end position="749"/>
    </location>
</feature>
<feature type="region of interest" description="Disordered" evidence="1">
    <location>
        <begin position="21"/>
        <end position="475"/>
    </location>
</feature>
<feature type="compositionally biased region" description="Acidic residues" evidence="1">
    <location>
        <begin position="823"/>
        <end position="834"/>
    </location>
</feature>
<name>A0A2N5STJ9_9BASI</name>
<dbReference type="EMBL" id="PGCJ01000867">
    <property type="protein sequence ID" value="PLW16569.1"/>
    <property type="molecule type" value="Genomic_DNA"/>
</dbReference>
<organism evidence="2 3">
    <name type="scientific">Puccinia coronata f. sp. avenae</name>
    <dbReference type="NCBI Taxonomy" id="200324"/>
    <lineage>
        <taxon>Eukaryota</taxon>
        <taxon>Fungi</taxon>
        <taxon>Dikarya</taxon>
        <taxon>Basidiomycota</taxon>
        <taxon>Pucciniomycotina</taxon>
        <taxon>Pucciniomycetes</taxon>
        <taxon>Pucciniales</taxon>
        <taxon>Pucciniaceae</taxon>
        <taxon>Puccinia</taxon>
    </lineage>
</organism>
<feature type="compositionally biased region" description="Low complexity" evidence="1">
    <location>
        <begin position="22"/>
        <end position="31"/>
    </location>
</feature>
<dbReference type="Proteomes" id="UP000235388">
    <property type="component" value="Unassembled WGS sequence"/>
</dbReference>
<feature type="compositionally biased region" description="Basic and acidic residues" evidence="1">
    <location>
        <begin position="953"/>
        <end position="962"/>
    </location>
</feature>
<feature type="compositionally biased region" description="Polar residues" evidence="1">
    <location>
        <begin position="453"/>
        <end position="474"/>
    </location>
</feature>
<feature type="compositionally biased region" description="Basic residues" evidence="1">
    <location>
        <begin position="997"/>
        <end position="1007"/>
    </location>
</feature>
<feature type="compositionally biased region" description="Pro residues" evidence="1">
    <location>
        <begin position="87"/>
        <end position="96"/>
    </location>
</feature>
<gene>
    <name evidence="2" type="ORF">PCANC_15012</name>
</gene>
<sequence>MLPKGFFCEEFLKFSKKPLQPTTTTTTTTTTMDGMASDAVGTASTGKKAAKKKILPTVGPIGWTPELNKTKPKKAGRASLPVLPSSVAPPSPPSAQPPKKKRKKADTPQEKPSEPVWPSLDSFANLTPQEILARFSNPSSKLAPKPKPKAGKHTKSDKLEAPQPTPDPSLSFPSSSGQTSAPTIEHPQPENLGNQVQSSETLPPKKKRKSAVKLLESDPAQSTNVQPKARASKKSITDSNLNSHHSTNEPTQKDTVVSHDIPFTGSECVPSHPEPPSQSQPLHSVEKDAPTVEEAPRKKRRISSKRPAADSVNRNDTVLQPASMAPSTQSNVSATLDVQPSKTNNSQAKASTTTSMPLTGQNLLQATGSQAEKNSTTASRPAHQAAPSHATEPVLVQDKNNDGASDNPTRNADGDAEQHSFSIPHKLSLQSLKKEKTKAKAKHKKLLKKQGLRSGSVSTTHTTQEPRCFSSVSASPHHKETEYHVLSRQSTPASMLNVPKHFGRWELSIPSDREIPVALLARMHQFLDEAVCAGFAKPIFRDPTPAITTSATSNTTSPQKDVVLPANPPNDSTKIPISQQPTCVRDENNPAKPAHMTKSSSPLKTTQLADRPLSPVMPSAPNGLVSAAKPRKHHPEQPTVQPPTPVPDENNSTNLGRTKLSLSSAPNTLAHGAPVMTPHDRAIKRTLSTCSSSLSEDINNTVMMTLGLDENFQYDFETNSNNQPNFKGPAAAYNKKSIDPPRHQLEKEVVSASTSEVNTASSSNPSDEASSNKVSAPSLPPPDHHSSTPPTSNHSNTARVSPETGKVNSKTEKGSQSSSLSENESDSSSEDESDSSGAPPSAQRPRKSASSESSSSGDESSSTTGSHVSSPEKPPPSQLPPIPPSQNGIARLYGNGPVTSRRKTLDAFRPIDFISNPSPVITQSDPKQQASHSEKESSSDDDDSESDSSSGSEDGRAKKQAADRPLGLPAHKLAGSAASAKPPQPSPADPSHPTQSPKKRTKPRRSMVKVWEAEVAKIEKAKKKC</sequence>
<feature type="compositionally biased region" description="Low complexity" evidence="1">
    <location>
        <begin position="547"/>
        <end position="558"/>
    </location>
</feature>
<feature type="compositionally biased region" description="Pro residues" evidence="1">
    <location>
        <begin position="872"/>
        <end position="884"/>
    </location>
</feature>
<feature type="compositionally biased region" description="Polar residues" evidence="1">
    <location>
        <begin position="716"/>
        <end position="725"/>
    </location>
</feature>
<feature type="compositionally biased region" description="Low complexity" evidence="1">
    <location>
        <begin position="848"/>
        <end position="871"/>
    </location>
</feature>
<feature type="compositionally biased region" description="Polar residues" evidence="1">
    <location>
        <begin position="191"/>
        <end position="201"/>
    </location>
</feature>
<feature type="compositionally biased region" description="Polar residues" evidence="1">
    <location>
        <begin position="569"/>
        <end position="582"/>
    </location>
</feature>
<dbReference type="STRING" id="200324.A0A2N5STJ9"/>
<dbReference type="AlphaFoldDB" id="A0A2N5STJ9"/>
<evidence type="ECO:0000313" key="2">
    <source>
        <dbReference type="EMBL" id="PLW16569.1"/>
    </source>
</evidence>
<feature type="region of interest" description="Disordered" evidence="1">
    <location>
        <begin position="715"/>
        <end position="1007"/>
    </location>
</feature>
<evidence type="ECO:0000313" key="3">
    <source>
        <dbReference type="Proteomes" id="UP000235388"/>
    </source>
</evidence>
<feature type="compositionally biased region" description="Polar residues" evidence="1">
    <location>
        <begin position="597"/>
        <end position="608"/>
    </location>
</feature>
<protein>
    <submittedName>
        <fullName evidence="2">Uncharacterized protein</fullName>
    </submittedName>
</protein>
<accession>A0A2N5STJ9</accession>
<feature type="compositionally biased region" description="Low complexity" evidence="1">
    <location>
        <begin position="787"/>
        <end position="798"/>
    </location>
</feature>
<feature type="compositionally biased region" description="Polar residues" evidence="1">
    <location>
        <begin position="915"/>
        <end position="930"/>
    </location>
</feature>
<evidence type="ECO:0000256" key="1">
    <source>
        <dbReference type="SAM" id="MobiDB-lite"/>
    </source>
</evidence>
<feature type="compositionally biased region" description="Basic and acidic residues" evidence="1">
    <location>
        <begin position="284"/>
        <end position="296"/>
    </location>
</feature>
<feature type="compositionally biased region" description="Polar residues" evidence="1">
    <location>
        <begin position="312"/>
        <end position="379"/>
    </location>
</feature>
<feature type="compositionally biased region" description="Basic residues" evidence="1">
    <location>
        <begin position="144"/>
        <end position="153"/>
    </location>
</feature>
<feature type="compositionally biased region" description="Polar residues" evidence="1">
    <location>
        <begin position="237"/>
        <end position="255"/>
    </location>
</feature>
<comment type="caution">
    <text evidence="2">The sequence shown here is derived from an EMBL/GenBank/DDBJ whole genome shotgun (WGS) entry which is preliminary data.</text>
</comment>
<proteinExistence type="predicted"/>
<keyword evidence="3" id="KW-1185">Reference proteome</keyword>
<feature type="compositionally biased region" description="Polar residues" evidence="1">
    <location>
        <begin position="171"/>
        <end position="182"/>
    </location>
</feature>
<feature type="compositionally biased region" description="Basic residues" evidence="1">
    <location>
        <begin position="435"/>
        <end position="451"/>
    </location>
</feature>
<dbReference type="OrthoDB" id="2510806at2759"/>
<feature type="region of interest" description="Disordered" evidence="1">
    <location>
        <begin position="547"/>
        <end position="679"/>
    </location>
</feature>
<reference evidence="2 3" key="1">
    <citation type="submission" date="2017-11" db="EMBL/GenBank/DDBJ databases">
        <title>De novo assembly and phasing of dikaryotic genomes from two isolates of Puccinia coronata f. sp. avenae, the causal agent of oat crown rust.</title>
        <authorList>
            <person name="Miller M.E."/>
            <person name="Zhang Y."/>
            <person name="Omidvar V."/>
            <person name="Sperschneider J."/>
            <person name="Schwessinger B."/>
            <person name="Raley C."/>
            <person name="Palmer J.M."/>
            <person name="Garnica D."/>
            <person name="Upadhyaya N."/>
            <person name="Rathjen J."/>
            <person name="Taylor J.M."/>
            <person name="Park R.F."/>
            <person name="Dodds P.N."/>
            <person name="Hirsch C.D."/>
            <person name="Kianian S.F."/>
            <person name="Figueroa M."/>
        </authorList>
    </citation>
    <scope>NUCLEOTIDE SEQUENCE [LARGE SCALE GENOMIC DNA]</scope>
    <source>
        <strain evidence="2">12NC29</strain>
    </source>
</reference>
<feature type="compositionally biased region" description="Low complexity" evidence="1">
    <location>
        <begin position="760"/>
        <end position="777"/>
    </location>
</feature>